<name>A0A5C6RRI7_9FLAO</name>
<accession>A0A5C6RRI7</accession>
<dbReference type="Pfam" id="PF08818">
    <property type="entry name" value="DUF1801"/>
    <property type="match status" value="1"/>
</dbReference>
<reference evidence="2 3" key="1">
    <citation type="submission" date="2019-08" db="EMBL/GenBank/DDBJ databases">
        <title>Genome of Vicingus serpentipes NCIMB 15042.</title>
        <authorList>
            <person name="Bowman J.P."/>
        </authorList>
    </citation>
    <scope>NUCLEOTIDE SEQUENCE [LARGE SCALE GENOMIC DNA]</scope>
    <source>
        <strain evidence="2 3">NCIMB 15042</strain>
    </source>
</reference>
<dbReference type="RefSeq" id="WP_147101405.1">
    <property type="nucleotide sequence ID" value="NZ_VOOS01000005.1"/>
</dbReference>
<evidence type="ECO:0000313" key="3">
    <source>
        <dbReference type="Proteomes" id="UP000321721"/>
    </source>
</evidence>
<sequence length="141" mass="16039">MAENKTQKTNQSVEDFINSVDHEGKRKDGFQILEMMKTITKEEPRMWGASIIGFGDVRYKYASGREGDWFKVGFSPRKAKISLYLMGCDVSKADEMLGRLGKHKTGKGCLYINKLADIDKEVLKEMIKEGYENGHIGTEEH</sequence>
<protein>
    <submittedName>
        <fullName evidence="2">DUF1801 domain-containing protein</fullName>
    </submittedName>
</protein>
<dbReference type="AlphaFoldDB" id="A0A5C6RRI7"/>
<dbReference type="Proteomes" id="UP000321721">
    <property type="component" value="Unassembled WGS sequence"/>
</dbReference>
<feature type="domain" description="YdhG-like" evidence="1">
    <location>
        <begin position="33"/>
        <end position="129"/>
    </location>
</feature>
<gene>
    <name evidence="2" type="ORF">FRY74_10735</name>
</gene>
<keyword evidence="3" id="KW-1185">Reference proteome</keyword>
<dbReference type="InterPro" id="IPR014922">
    <property type="entry name" value="YdhG-like"/>
</dbReference>
<dbReference type="EMBL" id="VOOS01000005">
    <property type="protein sequence ID" value="TXB64260.1"/>
    <property type="molecule type" value="Genomic_DNA"/>
</dbReference>
<comment type="caution">
    <text evidence="2">The sequence shown here is derived from an EMBL/GenBank/DDBJ whole genome shotgun (WGS) entry which is preliminary data.</text>
</comment>
<dbReference type="Gene3D" id="3.90.1150.200">
    <property type="match status" value="1"/>
</dbReference>
<organism evidence="2 3">
    <name type="scientific">Vicingus serpentipes</name>
    <dbReference type="NCBI Taxonomy" id="1926625"/>
    <lineage>
        <taxon>Bacteria</taxon>
        <taxon>Pseudomonadati</taxon>
        <taxon>Bacteroidota</taxon>
        <taxon>Flavobacteriia</taxon>
        <taxon>Flavobacteriales</taxon>
        <taxon>Vicingaceae</taxon>
        <taxon>Vicingus</taxon>
    </lineage>
</organism>
<evidence type="ECO:0000259" key="1">
    <source>
        <dbReference type="Pfam" id="PF08818"/>
    </source>
</evidence>
<proteinExistence type="predicted"/>
<evidence type="ECO:0000313" key="2">
    <source>
        <dbReference type="EMBL" id="TXB64260.1"/>
    </source>
</evidence>
<dbReference type="SUPFAM" id="SSF159888">
    <property type="entry name" value="YdhG-like"/>
    <property type="match status" value="1"/>
</dbReference>
<dbReference type="OrthoDB" id="5951444at2"/>